<evidence type="ECO:0000313" key="6">
    <source>
        <dbReference type="EMBL" id="KAG5668892.1"/>
    </source>
</evidence>
<keyword evidence="7" id="KW-1185">Reference proteome</keyword>
<comment type="subcellular location">
    <subcellularLocation>
        <location evidence="1">Cell membrane</location>
        <topology evidence="1">Peripheral membrane protein</topology>
        <orientation evidence="1">Cytoplasmic side</orientation>
    </subcellularLocation>
</comment>
<protein>
    <recommendedName>
        <fullName evidence="5">PH domain-containing protein</fullName>
    </recommendedName>
</protein>
<comment type="similarity">
    <text evidence="2">Belongs to the MELT/VEPH family.</text>
</comment>
<dbReference type="Pfam" id="PF00169">
    <property type="entry name" value="PH"/>
    <property type="match status" value="1"/>
</dbReference>
<comment type="caution">
    <text evidence="6">The sequence shown here is derived from an EMBL/GenBank/DDBJ whole genome shotgun (WGS) entry which is preliminary data.</text>
</comment>
<dbReference type="Gene3D" id="2.30.29.30">
    <property type="entry name" value="Pleckstrin-homology domain (PH domain)/Phosphotyrosine-binding domain (PTB)"/>
    <property type="match status" value="1"/>
</dbReference>
<evidence type="ECO:0000313" key="7">
    <source>
        <dbReference type="Proteomes" id="UP001107558"/>
    </source>
</evidence>
<accession>A0A9J6BG93</accession>
<dbReference type="GO" id="GO:0009966">
    <property type="term" value="P:regulation of signal transduction"/>
    <property type="evidence" value="ECO:0007669"/>
    <property type="project" value="TreeGrafter"/>
</dbReference>
<dbReference type="InterPro" id="IPR016024">
    <property type="entry name" value="ARM-type_fold"/>
</dbReference>
<evidence type="ECO:0000256" key="2">
    <source>
        <dbReference type="ARBA" id="ARBA00010187"/>
    </source>
</evidence>
<dbReference type="GO" id="GO:0005886">
    <property type="term" value="C:plasma membrane"/>
    <property type="evidence" value="ECO:0007669"/>
    <property type="project" value="UniProtKB-SubCell"/>
</dbReference>
<dbReference type="Proteomes" id="UP001107558">
    <property type="component" value="Chromosome 4"/>
</dbReference>
<evidence type="ECO:0000259" key="5">
    <source>
        <dbReference type="PROSITE" id="PS50003"/>
    </source>
</evidence>
<dbReference type="PROSITE" id="PS50003">
    <property type="entry name" value="PH_DOMAIN"/>
    <property type="match status" value="1"/>
</dbReference>
<feature type="domain" description="PH" evidence="5">
    <location>
        <begin position="784"/>
        <end position="883"/>
    </location>
</feature>
<keyword evidence="3" id="KW-1003">Cell membrane</keyword>
<dbReference type="SUPFAM" id="SSF48371">
    <property type="entry name" value="ARM repeat"/>
    <property type="match status" value="1"/>
</dbReference>
<name>A0A9J6BG93_POLVA</name>
<dbReference type="InterPro" id="IPR011993">
    <property type="entry name" value="PH-like_dom_sf"/>
</dbReference>
<dbReference type="PANTHER" id="PTHR21630:SF10">
    <property type="entry name" value="VENTRICULAR ZONE-EXPRESSED PH DOMAIN-CONTAINING PROTEIN HOMOLOG 1"/>
    <property type="match status" value="1"/>
</dbReference>
<dbReference type="AlphaFoldDB" id="A0A9J6BG93"/>
<dbReference type="InterPro" id="IPR039888">
    <property type="entry name" value="Melted-like"/>
</dbReference>
<dbReference type="SUPFAM" id="SSF50729">
    <property type="entry name" value="PH domain-like"/>
    <property type="match status" value="1"/>
</dbReference>
<dbReference type="EMBL" id="JADBJN010000004">
    <property type="protein sequence ID" value="KAG5668892.1"/>
    <property type="molecule type" value="Genomic_DNA"/>
</dbReference>
<dbReference type="InterPro" id="IPR001849">
    <property type="entry name" value="PH_domain"/>
</dbReference>
<reference evidence="6" key="1">
    <citation type="submission" date="2021-03" db="EMBL/GenBank/DDBJ databases">
        <title>Chromosome level genome of the anhydrobiotic midge Polypedilum vanderplanki.</title>
        <authorList>
            <person name="Yoshida Y."/>
            <person name="Kikawada T."/>
            <person name="Gusev O."/>
        </authorList>
    </citation>
    <scope>NUCLEOTIDE SEQUENCE</scope>
    <source>
        <strain evidence="6">NIAS01</strain>
        <tissue evidence="6">Whole body or cell culture</tissue>
    </source>
</reference>
<keyword evidence="4" id="KW-0472">Membrane</keyword>
<organism evidence="6 7">
    <name type="scientific">Polypedilum vanderplanki</name>
    <name type="common">Sleeping chironomid midge</name>
    <dbReference type="NCBI Taxonomy" id="319348"/>
    <lineage>
        <taxon>Eukaryota</taxon>
        <taxon>Metazoa</taxon>
        <taxon>Ecdysozoa</taxon>
        <taxon>Arthropoda</taxon>
        <taxon>Hexapoda</taxon>
        <taxon>Insecta</taxon>
        <taxon>Pterygota</taxon>
        <taxon>Neoptera</taxon>
        <taxon>Endopterygota</taxon>
        <taxon>Diptera</taxon>
        <taxon>Nematocera</taxon>
        <taxon>Chironomoidea</taxon>
        <taxon>Chironomidae</taxon>
        <taxon>Chironominae</taxon>
        <taxon>Polypedilum</taxon>
        <taxon>Polypedilum</taxon>
    </lineage>
</organism>
<evidence type="ECO:0000256" key="1">
    <source>
        <dbReference type="ARBA" id="ARBA00004413"/>
    </source>
</evidence>
<evidence type="ECO:0000256" key="4">
    <source>
        <dbReference type="ARBA" id="ARBA00023136"/>
    </source>
</evidence>
<dbReference type="GO" id="GO:0010314">
    <property type="term" value="F:phosphatidylinositol-5-phosphate binding"/>
    <property type="evidence" value="ECO:0007669"/>
    <property type="project" value="TreeGrafter"/>
</dbReference>
<dbReference type="SMART" id="SM00233">
    <property type="entry name" value="PH"/>
    <property type="match status" value="1"/>
</dbReference>
<dbReference type="OrthoDB" id="5869902at2759"/>
<gene>
    <name evidence="6" type="ORF">PVAND_016811</name>
</gene>
<evidence type="ECO:0000256" key="3">
    <source>
        <dbReference type="ARBA" id="ARBA00022475"/>
    </source>
</evidence>
<proteinExistence type="inferred from homology"/>
<sequence>MHVLFESILATRDLSKAGELFAIEDYRIVESLTDVFLEISRIISQPQYLDSTNDQSVIEICLNRCTSCIRETNTAEQHCAGLVQLLETCYKYNHKPSSRGEDPPHAKLSSDLISCIFLNYNKKTVMEQALPVAVRFLNKENKEMSRNLASYLSLAAIEYTDLLVPHIEIILRSLIHGNFSLSRVVLQLYEVSHEPAITVRTGSIIDILSKCEELDKNILLQLLEHIIGDCNDYNHVIIEKLPQFFDLILTGGTASQTLNVLLKVARKKPSAFNEYVGLLILTAQKNPSTVPLVGQLLAAIGMKNKEKAYIALEFIMENLPQVDRPSQTTLLQEAVKLCSQYPILFNDKLTAVIRQRNLSNNSIHNSTPQLMTSGNVTIVNLNSSRTYHNTQQQLTSQQLPINNNSSIPIIPQPLANANSTTIRRNKFDSRSTNRLHSAGSNNITVNSLSQANNLSCIRLSSSQHIHQIPSVSRNSSTIPPPLSQNVIITGENKFGLPSTKVTTDGLVTASHHRRTGTFFGSSNGISINQSIGNINHQNHIISVHHVTPSTTSLASPASSAVHVIQPSEPPPPAKPRNNKSVTLLNANNNFNHRMSVFEPSVRDTIQHFCEKHLNKIKTYMKSIYERLPPAAKCTIEERKSKKFAKIHFACQARSNAHCLYSKNFFSMRTKFAKTWIHLMFLDLQSRAEHALSSYDPSVSSLKHCWDTLRIENKTFITLVTSAFPPIRELDSLIVELRHSGYFDVFEQGRSIRSSCNSLIDDLHFACFLCNHPEKATLFIENRSQPVIEGQLKEKKGKWRLFKRWRTRYFTLSGAQLSYKNSSGDSSTQTTLDVNQIRSVKVSRSARNIPTCFEIFTGNQTLVLKPTNVDKAEEWVQYLSIVVAKHNN</sequence>
<dbReference type="PANTHER" id="PTHR21630">
    <property type="entry name" value="VEPH-A/MELTED"/>
    <property type="match status" value="1"/>
</dbReference>